<dbReference type="InterPro" id="IPR015422">
    <property type="entry name" value="PyrdxlP-dep_Trfase_small"/>
</dbReference>
<accession>A0ABT9PD65</accession>
<comment type="caution">
    <text evidence="2">The sequence shown here is derived from an EMBL/GenBank/DDBJ whole genome shotgun (WGS) entry which is preliminary data.</text>
</comment>
<feature type="region of interest" description="Disordered" evidence="1">
    <location>
        <begin position="1"/>
        <end position="38"/>
    </location>
</feature>
<gene>
    <name evidence="2" type="ORF">J2S57_006411</name>
</gene>
<sequence length="95" mass="10056">MAEPGRQRDTLGMIADENVAPPAVTQAQGAAPTGTYAGTPALADRGSLVGDFEEVADTIADTIAATLRTRADVDQLHRRVRRLAARHPLSPELQP</sequence>
<reference evidence="2 3" key="1">
    <citation type="submission" date="2023-07" db="EMBL/GenBank/DDBJ databases">
        <title>Sequencing the genomes of 1000 actinobacteria strains.</title>
        <authorList>
            <person name="Klenk H.-P."/>
        </authorList>
    </citation>
    <scope>NUCLEOTIDE SEQUENCE [LARGE SCALE GENOMIC DNA]</scope>
    <source>
        <strain evidence="2 3">DSM 44388</strain>
    </source>
</reference>
<organism evidence="2 3">
    <name type="scientific">Kineosporia succinea</name>
    <dbReference type="NCBI Taxonomy" id="84632"/>
    <lineage>
        <taxon>Bacteria</taxon>
        <taxon>Bacillati</taxon>
        <taxon>Actinomycetota</taxon>
        <taxon>Actinomycetes</taxon>
        <taxon>Kineosporiales</taxon>
        <taxon>Kineosporiaceae</taxon>
        <taxon>Kineosporia</taxon>
    </lineage>
</organism>
<evidence type="ECO:0000313" key="3">
    <source>
        <dbReference type="Proteomes" id="UP001235712"/>
    </source>
</evidence>
<dbReference type="Gene3D" id="3.90.1150.10">
    <property type="entry name" value="Aspartate Aminotransferase, domain 1"/>
    <property type="match status" value="1"/>
</dbReference>
<evidence type="ECO:0000256" key="1">
    <source>
        <dbReference type="SAM" id="MobiDB-lite"/>
    </source>
</evidence>
<dbReference type="RefSeq" id="WP_307249727.1">
    <property type="nucleotide sequence ID" value="NZ_JAUSQZ010000001.1"/>
</dbReference>
<name>A0ABT9PD65_9ACTN</name>
<keyword evidence="3" id="KW-1185">Reference proteome</keyword>
<dbReference type="Proteomes" id="UP001235712">
    <property type="component" value="Unassembled WGS sequence"/>
</dbReference>
<dbReference type="EMBL" id="JAUSQZ010000001">
    <property type="protein sequence ID" value="MDP9830662.1"/>
    <property type="molecule type" value="Genomic_DNA"/>
</dbReference>
<proteinExistence type="predicted"/>
<evidence type="ECO:0000313" key="2">
    <source>
        <dbReference type="EMBL" id="MDP9830662.1"/>
    </source>
</evidence>
<protein>
    <submittedName>
        <fullName evidence="2">Glycine/serine hydroxymethyltransferase</fullName>
    </submittedName>
</protein>
<feature type="compositionally biased region" description="Low complexity" evidence="1">
    <location>
        <begin position="19"/>
        <end position="38"/>
    </location>
</feature>